<proteinExistence type="predicted"/>
<sequence>MSNEIGYQGTYLNETDEVKILNKSSVYENYDLSSNSSINIPKETDASSQKLLISEFDGFPEFNIPVILKNAPKIFFNKDTKEEMFENASFRRYISEIENRLFLFKKEYRLVFNAEIYFQQDWEIEDLRNIILLIKFYNVPFENELKLWKKLSIYVREGLQLSKDFISSKEYVIELKKYNKDFYIKLDLT</sequence>
<evidence type="ECO:0000313" key="1">
    <source>
        <dbReference type="EMBL" id="KKM61254.1"/>
    </source>
</evidence>
<dbReference type="AlphaFoldDB" id="A0A0F9IV88"/>
<accession>A0A0F9IV88</accession>
<reference evidence="1" key="1">
    <citation type="journal article" date="2015" name="Nature">
        <title>Complex archaea that bridge the gap between prokaryotes and eukaryotes.</title>
        <authorList>
            <person name="Spang A."/>
            <person name="Saw J.H."/>
            <person name="Jorgensen S.L."/>
            <person name="Zaremba-Niedzwiedzka K."/>
            <person name="Martijn J."/>
            <person name="Lind A.E."/>
            <person name="van Eijk R."/>
            <person name="Schleper C."/>
            <person name="Guy L."/>
            <person name="Ettema T.J."/>
        </authorList>
    </citation>
    <scope>NUCLEOTIDE SEQUENCE</scope>
</reference>
<dbReference type="EMBL" id="LAZR01011517">
    <property type="protein sequence ID" value="KKM61254.1"/>
    <property type="molecule type" value="Genomic_DNA"/>
</dbReference>
<comment type="caution">
    <text evidence="1">The sequence shown here is derived from an EMBL/GenBank/DDBJ whole genome shotgun (WGS) entry which is preliminary data.</text>
</comment>
<name>A0A0F9IV88_9ZZZZ</name>
<protein>
    <submittedName>
        <fullName evidence="1">Uncharacterized protein</fullName>
    </submittedName>
</protein>
<organism evidence="1">
    <name type="scientific">marine sediment metagenome</name>
    <dbReference type="NCBI Taxonomy" id="412755"/>
    <lineage>
        <taxon>unclassified sequences</taxon>
        <taxon>metagenomes</taxon>
        <taxon>ecological metagenomes</taxon>
    </lineage>
</organism>
<gene>
    <name evidence="1" type="ORF">LCGC14_1533530</name>
</gene>